<evidence type="ECO:0000256" key="1">
    <source>
        <dbReference type="SAM" id="Phobius"/>
    </source>
</evidence>
<comment type="caution">
    <text evidence="2">The sequence shown here is derived from an EMBL/GenBank/DDBJ whole genome shotgun (WGS) entry which is preliminary data.</text>
</comment>
<dbReference type="Proteomes" id="UP000199598">
    <property type="component" value="Unassembled WGS sequence"/>
</dbReference>
<dbReference type="RefSeq" id="WP_208860326.1">
    <property type="nucleotide sequence ID" value="NZ_FOSK01000006.1"/>
</dbReference>
<proteinExistence type="predicted"/>
<organism evidence="2 3">
    <name type="scientific">Pseudovibrio ascidiaceicola</name>
    <dbReference type="NCBI Taxonomy" id="285279"/>
    <lineage>
        <taxon>Bacteria</taxon>
        <taxon>Pseudomonadati</taxon>
        <taxon>Pseudomonadota</taxon>
        <taxon>Alphaproteobacteria</taxon>
        <taxon>Hyphomicrobiales</taxon>
        <taxon>Stappiaceae</taxon>
        <taxon>Pseudovibrio</taxon>
    </lineage>
</organism>
<keyword evidence="1" id="KW-1133">Transmembrane helix</keyword>
<feature type="transmembrane region" description="Helical" evidence="1">
    <location>
        <begin position="26"/>
        <end position="45"/>
    </location>
</feature>
<evidence type="ECO:0000313" key="2">
    <source>
        <dbReference type="EMBL" id="SFK54287.1"/>
    </source>
</evidence>
<gene>
    <name evidence="2" type="ORF">SAMN04488518_106141</name>
</gene>
<dbReference type="EMBL" id="FOSK01000006">
    <property type="protein sequence ID" value="SFK54287.1"/>
    <property type="molecule type" value="Genomic_DNA"/>
</dbReference>
<keyword evidence="1" id="KW-0812">Transmembrane</keyword>
<accession>A0A1I4ADZ0</accession>
<sequence length="78" mass="8939">MSGLRVPEKIRSMGVFQFVTRSPARIVVTMAMMILIYMFFFSPLLNSSMPVAISFVVFFIIFCIGFLLVLELRRKLGL</sequence>
<name>A0A1I4ADZ0_9HYPH</name>
<reference evidence="2 3" key="1">
    <citation type="submission" date="2016-10" db="EMBL/GenBank/DDBJ databases">
        <authorList>
            <person name="Varghese N."/>
            <person name="Submissions S."/>
        </authorList>
    </citation>
    <scope>NUCLEOTIDE SEQUENCE [LARGE SCALE GENOMIC DNA]</scope>
    <source>
        <strain evidence="2 3">DSM 16392</strain>
    </source>
</reference>
<keyword evidence="3" id="KW-1185">Reference proteome</keyword>
<keyword evidence="1" id="KW-0472">Membrane</keyword>
<protein>
    <submittedName>
        <fullName evidence="2">Uncharacterized protein</fullName>
    </submittedName>
</protein>
<feature type="transmembrane region" description="Helical" evidence="1">
    <location>
        <begin position="51"/>
        <end position="70"/>
    </location>
</feature>
<evidence type="ECO:0000313" key="3">
    <source>
        <dbReference type="Proteomes" id="UP000199598"/>
    </source>
</evidence>